<evidence type="ECO:0000313" key="1">
    <source>
        <dbReference type="EMBL" id="ROI09815.1"/>
    </source>
</evidence>
<sequence length="66" mass="8104">MESTEVSRRAQEYFCDFIFLQNSFNHKEHLYSILNHKEHKDFHKVHKVEDDFYKQSKSERTIASLR</sequence>
<dbReference type="Proteomes" id="UP000270224">
    <property type="component" value="Unassembled WGS sequence"/>
</dbReference>
<comment type="caution">
    <text evidence="1">The sequence shown here is derived from an EMBL/GenBank/DDBJ whole genome shotgun (WGS) entry which is preliminary data.</text>
</comment>
<dbReference type="AlphaFoldDB" id="A0A3N0WXY5"/>
<evidence type="ECO:0000313" key="2">
    <source>
        <dbReference type="Proteomes" id="UP000270224"/>
    </source>
</evidence>
<reference evidence="2" key="2">
    <citation type="submission" date="2018-11" db="EMBL/GenBank/DDBJ databases">
        <title>Proposal to divide the Flavobacteriaceae and reorganize its genera based on Amino Acid Identity values calculated from whole genome sequences.</title>
        <authorList>
            <person name="Nicholson A.C."/>
            <person name="Gulvik C.A."/>
            <person name="Whitney A.M."/>
            <person name="Humrighouse B.W."/>
            <person name="Bell M."/>
            <person name="Holmens B."/>
            <person name="Steigerwalt A."/>
            <person name="Villarma A."/>
            <person name="Sheth M."/>
            <person name="Batra D."/>
            <person name="Pryor J."/>
            <person name="Bernardet J.-F."/>
            <person name="Hugo C."/>
            <person name="Kampfer P."/>
            <person name="Newman J."/>
            <person name="Mcquiston J.R."/>
        </authorList>
    </citation>
    <scope>NUCLEOTIDE SEQUENCE [LARGE SCALE GENOMIC DNA]</scope>
    <source>
        <strain evidence="2">H3056</strain>
    </source>
</reference>
<gene>
    <name evidence="1" type="ORF">EGI11_03395</name>
</gene>
<organism evidence="1 2">
    <name type="scientific">Kaistella daneshvariae</name>
    <dbReference type="NCBI Taxonomy" id="2487074"/>
    <lineage>
        <taxon>Bacteria</taxon>
        <taxon>Pseudomonadati</taxon>
        <taxon>Bacteroidota</taxon>
        <taxon>Flavobacteriia</taxon>
        <taxon>Flavobacteriales</taxon>
        <taxon>Weeksellaceae</taxon>
        <taxon>Chryseobacterium group</taxon>
        <taxon>Kaistella</taxon>
    </lineage>
</organism>
<accession>A0A3N0WXY5</accession>
<proteinExistence type="predicted"/>
<reference evidence="2" key="1">
    <citation type="submission" date="2018-11" db="EMBL/GenBank/DDBJ databases">
        <title>Proposal to divide the Flavobacteriaceae and reorganize its genera based on Amino Acid Identity values calculated from whole genome sequences.</title>
        <authorList>
            <person name="Nicholson A.C."/>
            <person name="Gulvik C.A."/>
            <person name="Whitney A.M."/>
            <person name="Humrighouse B.W."/>
            <person name="Bell M."/>
            <person name="Holmes B."/>
            <person name="Steigerwalt A."/>
            <person name="Villarma A."/>
            <person name="Sheth M."/>
            <person name="Batra D."/>
            <person name="Pryor J."/>
            <person name="Bernardet J.-F."/>
            <person name="Hugo C."/>
            <person name="Kampfer P."/>
            <person name="Newman J."/>
            <person name="Mcquiston J.R."/>
        </authorList>
    </citation>
    <scope>NUCLEOTIDE SEQUENCE [LARGE SCALE GENOMIC DNA]</scope>
    <source>
        <strain evidence="2">H3056</strain>
    </source>
</reference>
<name>A0A3N0WXY5_9FLAO</name>
<protein>
    <submittedName>
        <fullName evidence="1">Uncharacterized protein</fullName>
    </submittedName>
</protein>
<dbReference type="EMBL" id="RJUG01000002">
    <property type="protein sequence ID" value="ROI09815.1"/>
    <property type="molecule type" value="Genomic_DNA"/>
</dbReference>